<organism evidence="3 4">
    <name type="scientific">Vitis vinifera</name>
    <name type="common">Grape</name>
    <dbReference type="NCBI Taxonomy" id="29760"/>
    <lineage>
        <taxon>Eukaryota</taxon>
        <taxon>Viridiplantae</taxon>
        <taxon>Streptophyta</taxon>
        <taxon>Embryophyta</taxon>
        <taxon>Tracheophyta</taxon>
        <taxon>Spermatophyta</taxon>
        <taxon>Magnoliopsida</taxon>
        <taxon>eudicotyledons</taxon>
        <taxon>Gunneridae</taxon>
        <taxon>Pentapetalae</taxon>
        <taxon>rosids</taxon>
        <taxon>Vitales</taxon>
        <taxon>Vitaceae</taxon>
        <taxon>Viteae</taxon>
        <taxon>Vitis</taxon>
    </lineage>
</organism>
<sequence>MGEVLASVAETIKNFAVMYLVDITEVPDFNTMNKHIMIDLGTGNNNKITGPSRTSKSSLTLLRQFTVGRGRVVVWSLHPKTTPLSTDAKPPVVGWRFTKGHISKTCCNEHKSFELLRIL</sequence>
<dbReference type="Proteomes" id="UP001227230">
    <property type="component" value="Chromosome 5"/>
</dbReference>
<evidence type="ECO:0000256" key="1">
    <source>
        <dbReference type="ARBA" id="ARBA00004123"/>
    </source>
</evidence>
<proteinExistence type="predicted"/>
<dbReference type="SMART" id="SM01410">
    <property type="entry name" value="DIM1"/>
    <property type="match status" value="1"/>
</dbReference>
<gene>
    <name evidence="3" type="ORF">VitviT2T_006577</name>
</gene>
<dbReference type="PANTHER" id="PTHR12052">
    <property type="entry name" value="THIOREDOXIN-LIKE PROTEN 4A, 4B"/>
    <property type="match status" value="1"/>
</dbReference>
<dbReference type="PANTHER" id="PTHR12052:SF5">
    <property type="entry name" value="THIOREDOXIN-LIKE PROTEIN 4A"/>
    <property type="match status" value="1"/>
</dbReference>
<dbReference type="InterPro" id="IPR004123">
    <property type="entry name" value="Dim1"/>
</dbReference>
<evidence type="ECO:0000256" key="2">
    <source>
        <dbReference type="ARBA" id="ARBA00023242"/>
    </source>
</evidence>
<dbReference type="Gene3D" id="3.40.30.10">
    <property type="entry name" value="Glutaredoxin"/>
    <property type="match status" value="1"/>
</dbReference>
<dbReference type="Pfam" id="PF02966">
    <property type="entry name" value="DIM1"/>
    <property type="match status" value="1"/>
</dbReference>
<keyword evidence="4" id="KW-1185">Reference proteome</keyword>
<protein>
    <submittedName>
        <fullName evidence="3">Uncharacterized protein</fullName>
    </submittedName>
</protein>
<evidence type="ECO:0000313" key="3">
    <source>
        <dbReference type="EMBL" id="WJZ87176.1"/>
    </source>
</evidence>
<accession>A0ABY9BXJ4</accession>
<keyword evidence="2" id="KW-0539">Nucleus</keyword>
<comment type="subcellular location">
    <subcellularLocation>
        <location evidence="1">Nucleus</location>
    </subcellularLocation>
</comment>
<name>A0ABY9BXJ4_VITVI</name>
<reference evidence="3 4" key="1">
    <citation type="journal article" date="2023" name="Hortic Res">
        <title>The complete reference genome for grapevine (Vitis vinifera L.) genetics and breeding.</title>
        <authorList>
            <person name="Shi X."/>
            <person name="Cao S."/>
            <person name="Wang X."/>
            <person name="Huang S."/>
            <person name="Wang Y."/>
            <person name="Liu Z."/>
            <person name="Liu W."/>
            <person name="Leng X."/>
            <person name="Peng Y."/>
            <person name="Wang N."/>
            <person name="Wang Y."/>
            <person name="Ma Z."/>
            <person name="Xu X."/>
            <person name="Zhang F."/>
            <person name="Xue H."/>
            <person name="Zhong H."/>
            <person name="Wang Y."/>
            <person name="Zhang K."/>
            <person name="Velt A."/>
            <person name="Avia K."/>
            <person name="Holtgrawe D."/>
            <person name="Grimplet J."/>
            <person name="Matus J.T."/>
            <person name="Ware D."/>
            <person name="Wu X."/>
            <person name="Wang H."/>
            <person name="Liu C."/>
            <person name="Fang Y."/>
            <person name="Rustenholz C."/>
            <person name="Cheng Z."/>
            <person name="Xiao H."/>
            <person name="Zhou Y."/>
        </authorList>
    </citation>
    <scope>NUCLEOTIDE SEQUENCE [LARGE SCALE GENOMIC DNA]</scope>
    <source>
        <strain evidence="4">cv. Pinot noir / PN40024</strain>
        <tissue evidence="3">Leaf</tissue>
    </source>
</reference>
<dbReference type="EMBL" id="CP126652">
    <property type="protein sequence ID" value="WJZ87176.1"/>
    <property type="molecule type" value="Genomic_DNA"/>
</dbReference>
<evidence type="ECO:0000313" key="4">
    <source>
        <dbReference type="Proteomes" id="UP001227230"/>
    </source>
</evidence>